<dbReference type="PANTHER" id="PTHR10357:SF179">
    <property type="entry name" value="NEUTRAL AND BASIC AMINO ACID TRANSPORT PROTEIN RBAT"/>
    <property type="match status" value="1"/>
</dbReference>
<comment type="caution">
    <text evidence="3">The sequence shown here is derived from an EMBL/GenBank/DDBJ whole genome shotgun (WGS) entry which is preliminary data.</text>
</comment>
<proteinExistence type="inferred from homology"/>
<dbReference type="Proteomes" id="UP000609879">
    <property type="component" value="Unassembled WGS sequence"/>
</dbReference>
<evidence type="ECO:0000313" key="4">
    <source>
        <dbReference type="Proteomes" id="UP000609879"/>
    </source>
</evidence>
<dbReference type="SMART" id="SM00642">
    <property type="entry name" value="Aamy"/>
    <property type="match status" value="1"/>
</dbReference>
<name>A0ABQ3XZS0_9ACTN</name>
<dbReference type="Gene3D" id="3.90.400.10">
    <property type="entry name" value="Oligo-1,6-glucosidase, Domain 2"/>
    <property type="match status" value="1"/>
</dbReference>
<dbReference type="SUPFAM" id="SSF51445">
    <property type="entry name" value="(Trans)glycosidases"/>
    <property type="match status" value="1"/>
</dbReference>
<keyword evidence="4" id="KW-1185">Reference proteome</keyword>
<dbReference type="Gene3D" id="3.20.20.80">
    <property type="entry name" value="Glycosidases"/>
    <property type="match status" value="1"/>
</dbReference>
<evidence type="ECO:0000313" key="3">
    <source>
        <dbReference type="EMBL" id="GID73243.1"/>
    </source>
</evidence>
<dbReference type="InterPro" id="IPR045857">
    <property type="entry name" value="O16G_dom_2"/>
</dbReference>
<feature type="domain" description="Glycosyl hydrolase family 13 catalytic" evidence="2">
    <location>
        <begin position="6"/>
        <end position="226"/>
    </location>
</feature>
<gene>
    <name evidence="3" type="ORF">Ade02nite_18840</name>
</gene>
<dbReference type="InterPro" id="IPR017853">
    <property type="entry name" value="GH"/>
</dbReference>
<evidence type="ECO:0000259" key="2">
    <source>
        <dbReference type="SMART" id="SM00642"/>
    </source>
</evidence>
<comment type="similarity">
    <text evidence="1">Belongs to the glycosyl hydrolase 13 family.</text>
</comment>
<reference evidence="3 4" key="1">
    <citation type="submission" date="2021-01" db="EMBL/GenBank/DDBJ databases">
        <title>Whole genome shotgun sequence of Actinoplanes deccanensis NBRC 13994.</title>
        <authorList>
            <person name="Komaki H."/>
            <person name="Tamura T."/>
        </authorList>
    </citation>
    <scope>NUCLEOTIDE SEQUENCE [LARGE SCALE GENOMIC DNA]</scope>
    <source>
        <strain evidence="3 4">NBRC 13994</strain>
    </source>
</reference>
<dbReference type="PANTHER" id="PTHR10357">
    <property type="entry name" value="ALPHA-AMYLASE FAMILY MEMBER"/>
    <property type="match status" value="1"/>
</dbReference>
<dbReference type="InterPro" id="IPR006047">
    <property type="entry name" value="GH13_cat_dom"/>
</dbReference>
<evidence type="ECO:0000256" key="1">
    <source>
        <dbReference type="ARBA" id="ARBA00008061"/>
    </source>
</evidence>
<protein>
    <recommendedName>
        <fullName evidence="2">Glycosyl hydrolase family 13 catalytic domain-containing protein</fullName>
    </recommendedName>
</protein>
<accession>A0ABQ3XZS0</accession>
<organism evidence="3 4">
    <name type="scientific">Paractinoplanes deccanensis</name>
    <dbReference type="NCBI Taxonomy" id="113561"/>
    <lineage>
        <taxon>Bacteria</taxon>
        <taxon>Bacillati</taxon>
        <taxon>Actinomycetota</taxon>
        <taxon>Actinomycetes</taxon>
        <taxon>Micromonosporales</taxon>
        <taxon>Micromonosporaceae</taxon>
        <taxon>Paractinoplanes</taxon>
    </lineage>
</organism>
<sequence>MTVTYQIYPRSFADSDGDGVGDLDGITARLPYVAGLGVDAIWLTPFQRSPQADHGYDVSDYCDVDPLFGDLAAFDRLLAAAHALGLRVLADIVPNHSSREHPLFEAALRDEPGARARYHFADKPNNWPSVFGGPAWTRAPGGQWYLHLYAPEQPDWNWRHPDTAPFFDDVVRFWFDRGVDGLRIDVAHGLFKKPGLPDLPGSVRPVPGRLREIVYACDQPQVCNARCLP</sequence>
<dbReference type="Pfam" id="PF00128">
    <property type="entry name" value="Alpha-amylase"/>
    <property type="match status" value="1"/>
</dbReference>
<dbReference type="EMBL" id="BOMI01000033">
    <property type="protein sequence ID" value="GID73243.1"/>
    <property type="molecule type" value="Genomic_DNA"/>
</dbReference>